<evidence type="ECO:0000256" key="1">
    <source>
        <dbReference type="SAM" id="Coils"/>
    </source>
</evidence>
<protein>
    <submittedName>
        <fullName evidence="2">Uncharacterized protein</fullName>
    </submittedName>
</protein>
<dbReference type="AlphaFoldDB" id="A0A485M0S4"/>
<reference evidence="2" key="1">
    <citation type="submission" date="2019-03" db="EMBL/GenBank/DDBJ databases">
        <authorList>
            <person name="Hao L."/>
        </authorList>
    </citation>
    <scope>NUCLEOTIDE SEQUENCE</scope>
</reference>
<evidence type="ECO:0000313" key="2">
    <source>
        <dbReference type="EMBL" id="VFU14172.1"/>
    </source>
</evidence>
<sequence length="352" mass="38266">MKHTAIIILMIFLAPQAALCAGGLRCTLPAGIAEAYLISGGAPAVMEHLRAEYESGLKALNAELKVEELDTQAKKAQDELEKRNQAYADMLASIRKKHLSSLSVTLEGIEASISPSSSALGDLAFFYTVRNSTDRIITDITYTPRVGGKPLPTTTSLVLEFINPETLISGVGPGETLTNRGHDPERFSFFISELTPEEIKALKTDAAKHFGIEIIDMHFANQKGYKGQVEVQDFLSAFSRQLKPLQHAIDQAAADVKTRKDAHAKALAAFTTGKERLEGQLKASLAELKKNSIRFSARPDKKNRFVFDGVPAGTYCLYAPDGRGGAVFEEVAVSGRGRQDIAAEMKKDPFVP</sequence>
<accession>A0A485M0S4</accession>
<proteinExistence type="predicted"/>
<name>A0A485M0S4_9ZZZZ</name>
<keyword evidence="1" id="KW-0175">Coiled coil</keyword>
<feature type="coiled-coil region" evidence="1">
    <location>
        <begin position="50"/>
        <end position="97"/>
    </location>
</feature>
<gene>
    <name evidence="2" type="ORF">SCFA_260019</name>
</gene>
<dbReference type="EMBL" id="CAADRM010000088">
    <property type="protein sequence ID" value="VFU14172.1"/>
    <property type="molecule type" value="Genomic_DNA"/>
</dbReference>
<organism evidence="2">
    <name type="scientific">anaerobic digester metagenome</name>
    <dbReference type="NCBI Taxonomy" id="1263854"/>
    <lineage>
        <taxon>unclassified sequences</taxon>
        <taxon>metagenomes</taxon>
        <taxon>ecological metagenomes</taxon>
    </lineage>
</organism>